<comment type="caution">
    <text evidence="11">The sequence shown here is derived from an EMBL/GenBank/DDBJ whole genome shotgun (WGS) entry which is preliminary data.</text>
</comment>
<dbReference type="RefSeq" id="WP_203742977.1">
    <property type="nucleotide sequence ID" value="NZ_BONF01000008.1"/>
</dbReference>
<gene>
    <name evidence="11" type="ORF">Cba03nite_12770</name>
</gene>
<evidence type="ECO:0000256" key="2">
    <source>
        <dbReference type="ARBA" id="ARBA00001947"/>
    </source>
</evidence>
<dbReference type="PROSITE" id="PS00893">
    <property type="entry name" value="NUDIX_BOX"/>
    <property type="match status" value="1"/>
</dbReference>
<dbReference type="Proteomes" id="UP000601223">
    <property type="component" value="Unassembled WGS sequence"/>
</dbReference>
<dbReference type="GO" id="GO:0005829">
    <property type="term" value="C:cytosol"/>
    <property type="evidence" value="ECO:0007669"/>
    <property type="project" value="TreeGrafter"/>
</dbReference>
<dbReference type="PANTHER" id="PTHR42904:SF6">
    <property type="entry name" value="NAD-CAPPED RNA HYDROLASE NUDT12"/>
    <property type="match status" value="1"/>
</dbReference>
<dbReference type="GO" id="GO:0006742">
    <property type="term" value="P:NADP+ catabolic process"/>
    <property type="evidence" value="ECO:0007669"/>
    <property type="project" value="TreeGrafter"/>
</dbReference>
<dbReference type="InterPro" id="IPR020084">
    <property type="entry name" value="NUDIX_hydrolase_CS"/>
</dbReference>
<dbReference type="AlphaFoldDB" id="A0A8J3JFX0"/>
<name>A0A8J3JFX0_9ACTN</name>
<keyword evidence="5" id="KW-0479">Metal-binding</keyword>
<proteinExistence type="inferred from homology"/>
<dbReference type="InterPro" id="IPR049734">
    <property type="entry name" value="NudC-like_C"/>
</dbReference>
<evidence type="ECO:0000256" key="7">
    <source>
        <dbReference type="ARBA" id="ARBA00022842"/>
    </source>
</evidence>
<dbReference type="InterPro" id="IPR050241">
    <property type="entry name" value="NAD-cap_RNA_hydrolase_NudC"/>
</dbReference>
<evidence type="ECO:0000256" key="4">
    <source>
        <dbReference type="ARBA" id="ARBA00012381"/>
    </source>
</evidence>
<keyword evidence="8" id="KW-0520">NAD</keyword>
<evidence type="ECO:0000256" key="9">
    <source>
        <dbReference type="ARBA" id="ARBA00023679"/>
    </source>
</evidence>
<keyword evidence="7" id="KW-0460">Magnesium</keyword>
<dbReference type="CDD" id="cd03429">
    <property type="entry name" value="NUDIX_NADH_pyrophosphatase_Nudt13"/>
    <property type="match status" value="1"/>
</dbReference>
<dbReference type="InterPro" id="IPR015375">
    <property type="entry name" value="NADH_PPase-like_N"/>
</dbReference>
<evidence type="ECO:0000256" key="8">
    <source>
        <dbReference type="ARBA" id="ARBA00023027"/>
    </source>
</evidence>
<dbReference type="Gene3D" id="3.90.79.10">
    <property type="entry name" value="Nucleoside Triphosphate Pyrophosphohydrolase"/>
    <property type="match status" value="1"/>
</dbReference>
<comment type="catalytic activity">
    <reaction evidence="9">
        <text>a 5'-end NAD(+)-phospho-ribonucleoside in mRNA + H2O = a 5'-end phospho-adenosine-phospho-ribonucleoside in mRNA + beta-nicotinamide D-ribonucleotide + 2 H(+)</text>
        <dbReference type="Rhea" id="RHEA:60876"/>
        <dbReference type="Rhea" id="RHEA-COMP:15698"/>
        <dbReference type="Rhea" id="RHEA-COMP:15719"/>
        <dbReference type="ChEBI" id="CHEBI:14649"/>
        <dbReference type="ChEBI" id="CHEBI:15377"/>
        <dbReference type="ChEBI" id="CHEBI:15378"/>
        <dbReference type="ChEBI" id="CHEBI:144029"/>
        <dbReference type="ChEBI" id="CHEBI:144051"/>
    </reaction>
    <physiologicalReaction direction="left-to-right" evidence="9">
        <dbReference type="Rhea" id="RHEA:60877"/>
    </physiologicalReaction>
</comment>
<evidence type="ECO:0000313" key="12">
    <source>
        <dbReference type="Proteomes" id="UP000601223"/>
    </source>
</evidence>
<evidence type="ECO:0000256" key="3">
    <source>
        <dbReference type="ARBA" id="ARBA00009595"/>
    </source>
</evidence>
<comment type="similarity">
    <text evidence="3">Belongs to the Nudix hydrolase family. NudC subfamily.</text>
</comment>
<dbReference type="GO" id="GO:0019677">
    <property type="term" value="P:NAD+ catabolic process"/>
    <property type="evidence" value="ECO:0007669"/>
    <property type="project" value="TreeGrafter"/>
</dbReference>
<evidence type="ECO:0000256" key="1">
    <source>
        <dbReference type="ARBA" id="ARBA00001946"/>
    </source>
</evidence>
<evidence type="ECO:0000313" key="11">
    <source>
        <dbReference type="EMBL" id="GIF79928.1"/>
    </source>
</evidence>
<dbReference type="Pfam" id="PF09296">
    <property type="entry name" value="NUDIX-like"/>
    <property type="match status" value="1"/>
</dbReference>
<evidence type="ECO:0000256" key="6">
    <source>
        <dbReference type="ARBA" id="ARBA00022801"/>
    </source>
</evidence>
<comment type="cofactor">
    <cofactor evidence="2">
        <name>Zn(2+)</name>
        <dbReference type="ChEBI" id="CHEBI:29105"/>
    </cofactor>
</comment>
<dbReference type="Gene3D" id="3.90.79.20">
    <property type="match status" value="1"/>
</dbReference>
<keyword evidence="6 11" id="KW-0378">Hydrolase</keyword>
<dbReference type="SUPFAM" id="SSF55811">
    <property type="entry name" value="Nudix"/>
    <property type="match status" value="1"/>
</dbReference>
<comment type="cofactor">
    <cofactor evidence="1">
        <name>Mg(2+)</name>
        <dbReference type="ChEBI" id="CHEBI:18420"/>
    </cofactor>
</comment>
<dbReference type="PANTHER" id="PTHR42904">
    <property type="entry name" value="NUDIX HYDROLASE, NUDC SUBFAMILY"/>
    <property type="match status" value="1"/>
</dbReference>
<dbReference type="GO" id="GO:0035529">
    <property type="term" value="F:NADH pyrophosphatase activity"/>
    <property type="evidence" value="ECO:0007669"/>
    <property type="project" value="TreeGrafter"/>
</dbReference>
<dbReference type="EMBL" id="BONF01000008">
    <property type="protein sequence ID" value="GIF79928.1"/>
    <property type="molecule type" value="Genomic_DNA"/>
</dbReference>
<protein>
    <recommendedName>
        <fullName evidence="4">NAD(+) diphosphatase</fullName>
        <ecNumber evidence="4">3.6.1.22</ecNumber>
    </recommendedName>
</protein>
<evidence type="ECO:0000259" key="10">
    <source>
        <dbReference type="PROSITE" id="PS51462"/>
    </source>
</evidence>
<reference evidence="11 12" key="1">
    <citation type="submission" date="2021-01" db="EMBL/GenBank/DDBJ databases">
        <title>Whole genome shotgun sequence of Catellatospora bangladeshensis NBRC 107357.</title>
        <authorList>
            <person name="Komaki H."/>
            <person name="Tamura T."/>
        </authorList>
    </citation>
    <scope>NUCLEOTIDE SEQUENCE [LARGE SCALE GENOMIC DNA]</scope>
    <source>
        <strain evidence="11 12">NBRC 107357</strain>
    </source>
</reference>
<dbReference type="NCBIfam" id="NF001299">
    <property type="entry name" value="PRK00241.1"/>
    <property type="match status" value="1"/>
</dbReference>
<dbReference type="PROSITE" id="PS51462">
    <property type="entry name" value="NUDIX"/>
    <property type="match status" value="1"/>
</dbReference>
<dbReference type="InterPro" id="IPR015797">
    <property type="entry name" value="NUDIX_hydrolase-like_dom_sf"/>
</dbReference>
<evidence type="ECO:0000256" key="5">
    <source>
        <dbReference type="ARBA" id="ARBA00022723"/>
    </source>
</evidence>
<dbReference type="GO" id="GO:0046872">
    <property type="term" value="F:metal ion binding"/>
    <property type="evidence" value="ECO:0007669"/>
    <property type="project" value="UniProtKB-KW"/>
</dbReference>
<dbReference type="InterPro" id="IPR000086">
    <property type="entry name" value="NUDIX_hydrolase_dom"/>
</dbReference>
<dbReference type="Pfam" id="PF00293">
    <property type="entry name" value="NUDIX"/>
    <property type="match status" value="1"/>
</dbReference>
<sequence length="301" mass="33210">MNEHEAARSDLDRAAFRRADPQWLADAWQRGRVVVVGDDGRALIRDDRLVLFTSAEVGPGDAAGEPLFLAVDAEGMPYFAVNRTLPEVPGAAPRHLWEVGADLPPRETALLTQALALVRWHRDHLFAPRTGRPTTVEQGGWVRRDSEGELHFPRTDPAVIMLVHDGVPGPDGRALLGSNVIWAKADKRRYSTLAGFVEAGETAEDAVAREVYEESGVRVHEVRYLASQAFPYPRSLMLGFTATADPAADPIRTDPEELIDARWFTRAEIAAVTDGSDTSFTLPNRSSIAYRLVLHWLHGHA</sequence>
<dbReference type="EC" id="3.6.1.22" evidence="4"/>
<accession>A0A8J3JFX0</accession>
<feature type="domain" description="Nudix hydrolase" evidence="10">
    <location>
        <begin position="153"/>
        <end position="286"/>
    </location>
</feature>
<keyword evidence="12" id="KW-1185">Reference proteome</keyword>
<organism evidence="11 12">
    <name type="scientific">Catellatospora bangladeshensis</name>
    <dbReference type="NCBI Taxonomy" id="310355"/>
    <lineage>
        <taxon>Bacteria</taxon>
        <taxon>Bacillati</taxon>
        <taxon>Actinomycetota</taxon>
        <taxon>Actinomycetes</taxon>
        <taxon>Micromonosporales</taxon>
        <taxon>Micromonosporaceae</taxon>
        <taxon>Catellatospora</taxon>
    </lineage>
</organism>